<dbReference type="OrthoDB" id="1904536at2759"/>
<reference evidence="8 9" key="1">
    <citation type="submission" date="2014-03" db="EMBL/GenBank/DDBJ databases">
        <authorList>
            <person name="Sibley D."/>
            <person name="Venepally P."/>
            <person name="Karamycheva S."/>
            <person name="Hadjithomas M."/>
            <person name="Khan A."/>
            <person name="Brunk B."/>
            <person name="Roos D."/>
            <person name="Caler E."/>
            <person name="Lorenzi H."/>
        </authorList>
    </citation>
    <scope>NUCLEOTIDE SEQUENCE [LARGE SCALE GENOMIC DNA]</scope>
    <source>
        <strain evidence="9">p89</strain>
    </source>
</reference>
<evidence type="ECO:0000256" key="5">
    <source>
        <dbReference type="ARBA" id="ARBA00023273"/>
    </source>
</evidence>
<feature type="compositionally biased region" description="Basic and acidic residues" evidence="7">
    <location>
        <begin position="419"/>
        <end position="434"/>
    </location>
</feature>
<protein>
    <submittedName>
        <fullName evidence="8">Leucine rich repeat-containing protein</fullName>
    </submittedName>
</protein>
<proteinExistence type="predicted"/>
<comment type="subcellular location">
    <subcellularLocation>
        <location evidence="1">Cell projection</location>
        <location evidence="1">Cilium</location>
    </subcellularLocation>
</comment>
<keyword evidence="4" id="KW-0969">Cilium</keyword>
<evidence type="ECO:0000313" key="8">
    <source>
        <dbReference type="EMBL" id="KFG51487.1"/>
    </source>
</evidence>
<dbReference type="InterPro" id="IPR032675">
    <property type="entry name" value="LRR_dom_sf"/>
</dbReference>
<dbReference type="InterPro" id="IPR050576">
    <property type="entry name" value="Cilia_flagella_integrity"/>
</dbReference>
<feature type="compositionally biased region" description="Polar residues" evidence="7">
    <location>
        <begin position="369"/>
        <end position="378"/>
    </location>
</feature>
<evidence type="ECO:0000256" key="7">
    <source>
        <dbReference type="SAM" id="MobiDB-lite"/>
    </source>
</evidence>
<keyword evidence="3" id="KW-0677">Repeat</keyword>
<dbReference type="AlphaFoldDB" id="A0A086L4B9"/>
<gene>
    <name evidence="8" type="ORF">TGP89_233940</name>
</gene>
<organism evidence="8 9">
    <name type="scientific">Toxoplasma gondii p89</name>
    <dbReference type="NCBI Taxonomy" id="943119"/>
    <lineage>
        <taxon>Eukaryota</taxon>
        <taxon>Sar</taxon>
        <taxon>Alveolata</taxon>
        <taxon>Apicomplexa</taxon>
        <taxon>Conoidasida</taxon>
        <taxon>Coccidia</taxon>
        <taxon>Eucoccidiorida</taxon>
        <taxon>Eimeriorina</taxon>
        <taxon>Sarcocystidae</taxon>
        <taxon>Toxoplasma</taxon>
    </lineage>
</organism>
<dbReference type="Gene3D" id="3.80.10.10">
    <property type="entry name" value="Ribonuclease Inhibitor"/>
    <property type="match status" value="2"/>
</dbReference>
<comment type="caution">
    <text evidence="8">The sequence shown here is derived from an EMBL/GenBank/DDBJ whole genome shotgun (WGS) entry which is preliminary data.</text>
</comment>
<dbReference type="VEuPathDB" id="ToxoDB:TGP89_233940"/>
<evidence type="ECO:0000256" key="4">
    <source>
        <dbReference type="ARBA" id="ARBA00023069"/>
    </source>
</evidence>
<evidence type="ECO:0000256" key="3">
    <source>
        <dbReference type="ARBA" id="ARBA00022737"/>
    </source>
</evidence>
<dbReference type="PANTHER" id="PTHR45973">
    <property type="entry name" value="PROTEIN PHOSPHATASE 1 REGULATORY SUBUNIT SDS22-RELATED"/>
    <property type="match status" value="1"/>
</dbReference>
<sequence>MATGAVLCKQELKKLLRNDRHYYSTPELNDVLFLHFKGYRKLEALEEFTGLRTLHAETNAFGKIEGLDACTGLRSLYLQENCIRKIENLEKLSELQTLNLSSNLIETIENLGHNPLLRTLQLERNYIGRNGRQDFDHLACLKALAVLDLSNNQIEDPAIVFEVLSHLPCLKVLYLKGNPVIRQIQNYRKTVIVTLKELTYLDDRPVFIDERRCAMAFAQGGLQQEREEREKIRKEKELSHEKNRQAFMKLIEEAQRLRREMLDMRAEDREDDDLHNYLENLERNRFNSTQAPLSEDENGRQVEETARALREASAARNARHLDSIRSRETQLLPELEMLSFATPPTGTPTTDRSHVVPSLGESLPDDSWSIATSQSNSGKDACSDCEQKEESDDVGSNPGRSKSDSSECSGGTEANAAHVDIDTPRERSVRRNELSFDALD</sequence>
<evidence type="ECO:0000256" key="6">
    <source>
        <dbReference type="SAM" id="Coils"/>
    </source>
</evidence>
<feature type="region of interest" description="Disordered" evidence="7">
    <location>
        <begin position="281"/>
        <end position="303"/>
    </location>
</feature>
<dbReference type="InterPro" id="IPR001611">
    <property type="entry name" value="Leu-rich_rpt"/>
</dbReference>
<dbReference type="SMART" id="SM00365">
    <property type="entry name" value="LRR_SD22"/>
    <property type="match status" value="5"/>
</dbReference>
<feature type="region of interest" description="Disordered" evidence="7">
    <location>
        <begin position="340"/>
        <end position="440"/>
    </location>
</feature>
<keyword evidence="6" id="KW-0175">Coiled coil</keyword>
<evidence type="ECO:0000256" key="1">
    <source>
        <dbReference type="ARBA" id="ARBA00004138"/>
    </source>
</evidence>
<name>A0A086L4B9_TOXGO</name>
<evidence type="ECO:0000313" key="9">
    <source>
        <dbReference type="Proteomes" id="UP000028828"/>
    </source>
</evidence>
<dbReference type="Proteomes" id="UP000028828">
    <property type="component" value="Unassembled WGS sequence"/>
</dbReference>
<accession>A0A086L4B9</accession>
<feature type="coiled-coil region" evidence="6">
    <location>
        <begin position="215"/>
        <end position="267"/>
    </location>
</feature>
<evidence type="ECO:0000256" key="2">
    <source>
        <dbReference type="ARBA" id="ARBA00022614"/>
    </source>
</evidence>
<dbReference type="PROSITE" id="PS51450">
    <property type="entry name" value="LRR"/>
    <property type="match status" value="2"/>
</dbReference>
<keyword evidence="2" id="KW-0433">Leucine-rich repeat</keyword>
<keyword evidence="5" id="KW-0966">Cell projection</keyword>
<dbReference type="PANTHER" id="PTHR45973:SF9">
    <property type="entry name" value="LEUCINE-RICH REPEAT-CONTAINING PROTEIN 46"/>
    <property type="match status" value="1"/>
</dbReference>
<dbReference type="EMBL" id="AEYI02000152">
    <property type="protein sequence ID" value="KFG51487.1"/>
    <property type="molecule type" value="Genomic_DNA"/>
</dbReference>
<dbReference type="SUPFAM" id="SSF52075">
    <property type="entry name" value="Outer arm dynein light chain 1"/>
    <property type="match status" value="1"/>
</dbReference>
<dbReference type="Pfam" id="PF14580">
    <property type="entry name" value="LRR_9"/>
    <property type="match status" value="1"/>
</dbReference>